<keyword evidence="1" id="KW-0812">Transmembrane</keyword>
<dbReference type="RefSeq" id="WP_265557354.1">
    <property type="nucleotide sequence ID" value="NZ_CP092471.1"/>
</dbReference>
<evidence type="ECO:0000313" key="3">
    <source>
        <dbReference type="Proteomes" id="UP001065265"/>
    </source>
</evidence>
<feature type="transmembrane region" description="Helical" evidence="1">
    <location>
        <begin position="76"/>
        <end position="93"/>
    </location>
</feature>
<evidence type="ECO:0000256" key="1">
    <source>
        <dbReference type="SAM" id="Phobius"/>
    </source>
</evidence>
<evidence type="ECO:0000313" key="2">
    <source>
        <dbReference type="EMBL" id="UVI38152.1"/>
    </source>
</evidence>
<protein>
    <submittedName>
        <fullName evidence="2">Pr6Pr family membrane protein</fullName>
    </submittedName>
</protein>
<feature type="transmembrane region" description="Helical" evidence="1">
    <location>
        <begin position="135"/>
        <end position="155"/>
    </location>
</feature>
<proteinExistence type="predicted"/>
<dbReference type="Proteomes" id="UP001065265">
    <property type="component" value="Chromosome"/>
</dbReference>
<accession>A0ABY5SUG6</accession>
<keyword evidence="1" id="KW-0472">Membrane</keyword>
<dbReference type="EMBL" id="CP092471">
    <property type="protein sequence ID" value="UVI38152.1"/>
    <property type="molecule type" value="Genomic_DNA"/>
</dbReference>
<organism evidence="2 3">
    <name type="scientific">Qipengyuania spongiae</name>
    <dbReference type="NCBI Taxonomy" id="2909673"/>
    <lineage>
        <taxon>Bacteria</taxon>
        <taxon>Pseudomonadati</taxon>
        <taxon>Pseudomonadota</taxon>
        <taxon>Alphaproteobacteria</taxon>
        <taxon>Sphingomonadales</taxon>
        <taxon>Erythrobacteraceae</taxon>
        <taxon>Qipengyuania</taxon>
    </lineage>
</organism>
<feature type="transmembrane region" description="Helical" evidence="1">
    <location>
        <begin position="51"/>
        <end position="69"/>
    </location>
</feature>
<gene>
    <name evidence="2" type="ORF">L1F33_07655</name>
</gene>
<feature type="transmembrane region" description="Helical" evidence="1">
    <location>
        <begin position="12"/>
        <end position="31"/>
    </location>
</feature>
<keyword evidence="1" id="KW-1133">Transmembrane helix</keyword>
<reference evidence="2" key="1">
    <citation type="submission" date="2022-02" db="EMBL/GenBank/DDBJ databases">
        <title>Qipengyuania spongiae sp. nov., isolated from marine sponge.</title>
        <authorList>
            <person name="Li Z."/>
            <person name="Zhang M."/>
        </authorList>
    </citation>
    <scope>NUCLEOTIDE SEQUENCE</scope>
    <source>
        <strain evidence="2">PHS-Z21</strain>
    </source>
</reference>
<feature type="transmembrane region" description="Helical" evidence="1">
    <location>
        <begin position="175"/>
        <end position="195"/>
    </location>
</feature>
<dbReference type="InterPro" id="IPR049713">
    <property type="entry name" value="Pr6Pr-like"/>
</dbReference>
<name>A0ABY5SUG6_9SPHN</name>
<keyword evidence="3" id="KW-1185">Reference proteome</keyword>
<sequence length="222" mass="25305">MSLRLSPSRTVAALLAAMAWYCLIGTFAQLSKEWTDLAEGFAMLTLYYTDWAIFLTAIFFTGIAAGKVYFARHANFGHVVVVLAIMMVMYWTFQGMPHMLKSRLAAQIAHTALFPAALLYWLVFHGREPARWRHALRWTMFPFLYTVYGLTRGYITKNYPYTQANFEVLGMKWVGGMIFLTIVLSIVVGLALVLWDKWIFRKNAHHSQMSDPEADENGALTG</sequence>
<feature type="transmembrane region" description="Helical" evidence="1">
    <location>
        <begin position="105"/>
        <end position="123"/>
    </location>
</feature>
<dbReference type="NCBIfam" id="NF038065">
    <property type="entry name" value="Pr6Pr"/>
    <property type="match status" value="1"/>
</dbReference>